<evidence type="ECO:0000256" key="1">
    <source>
        <dbReference type="SAM" id="MobiDB-lite"/>
    </source>
</evidence>
<feature type="transmembrane region" description="Helical" evidence="2">
    <location>
        <begin position="254"/>
        <end position="278"/>
    </location>
</feature>
<feature type="transmembrane region" description="Helical" evidence="2">
    <location>
        <begin position="442"/>
        <end position="469"/>
    </location>
</feature>
<dbReference type="OrthoDB" id="121140at2"/>
<gene>
    <name evidence="4" type="ORF">ELQ94_07315</name>
</gene>
<evidence type="ECO:0000313" key="5">
    <source>
        <dbReference type="Proteomes" id="UP000274909"/>
    </source>
</evidence>
<evidence type="ECO:0000313" key="4">
    <source>
        <dbReference type="EMBL" id="RUR01309.1"/>
    </source>
</evidence>
<keyword evidence="2" id="KW-0812">Transmembrane</keyword>
<organism evidence="4 5">
    <name type="scientific">Labedella endophytica</name>
    <dbReference type="NCBI Taxonomy" id="1523160"/>
    <lineage>
        <taxon>Bacteria</taxon>
        <taxon>Bacillati</taxon>
        <taxon>Actinomycetota</taxon>
        <taxon>Actinomycetes</taxon>
        <taxon>Micrococcales</taxon>
        <taxon>Microbacteriaceae</taxon>
        <taxon>Labedella</taxon>
    </lineage>
</organism>
<feature type="transmembrane region" description="Helical" evidence="2">
    <location>
        <begin position="383"/>
        <end position="405"/>
    </location>
</feature>
<sequence>MPIISARAVSSSTTRIRALMGPVLMSHAGRDARSHPRCSPQSSRGHGPRGERARGGLCADHARVKAWTEYRTVTGRVCHMGDDARDRDDEPSRTTGDGTGEASDTGAGTGDREPAAGPTAMPWAAPAAPAPAGSPWGEQQPSSPAYGQQQPMYGEQQPAYGQQPYGQQPAYGQQQYGQQPAYGQQQYGQQPYGQAQQAGTGRPDWSTGAPVGAPAGWAPPPKPGLIPLRPLGFGTLLGAPFQAMRRNPKATFGSALLVQGVTIVLSILIIGSVTWWTVSRITSAAPEDRDAITAGSVLAIILAALIPLAVSVIGTVMVQGVVVAEVARGSLGEKLTLGQVWRAAAPRLWALVGWTMLASLVTLIAFGVLAGIVWAIIAVSTDLVGLGVAIAVLGVLGLLVVLAWLGTKLAIVPSIIVLERAPVFQAVGRSWRLTRGYFWRTLGVLALITIILNVASQVVTTPISLLMGIGGGLIDPTGSTQGAAITTFVLTYILLILVSLIVAAVVSVVQAAAIALIYIDLRMRTEGLDLELVRFVEARQSGDASVPDPFPLPPRRGASESAGQAGV</sequence>
<feature type="compositionally biased region" description="Low complexity" evidence="1">
    <location>
        <begin position="156"/>
        <end position="199"/>
    </location>
</feature>
<keyword evidence="5" id="KW-1185">Reference proteome</keyword>
<keyword evidence="2" id="KW-1133">Transmembrane helix</keyword>
<feature type="transmembrane region" description="Helical" evidence="2">
    <location>
        <begin position="348"/>
        <end position="377"/>
    </location>
</feature>
<dbReference type="Proteomes" id="UP000274909">
    <property type="component" value="Unassembled WGS sequence"/>
</dbReference>
<dbReference type="EMBL" id="RZGZ01000002">
    <property type="protein sequence ID" value="RUR01309.1"/>
    <property type="molecule type" value="Genomic_DNA"/>
</dbReference>
<feature type="domain" description="DUF7847" evidence="3">
    <location>
        <begin position="257"/>
        <end position="520"/>
    </location>
</feature>
<feature type="transmembrane region" description="Helical" evidence="2">
    <location>
        <begin position="298"/>
        <end position="327"/>
    </location>
</feature>
<evidence type="ECO:0000256" key="2">
    <source>
        <dbReference type="SAM" id="Phobius"/>
    </source>
</evidence>
<name>A0A3S0WYP0_9MICO</name>
<feature type="region of interest" description="Disordered" evidence="1">
    <location>
        <begin position="542"/>
        <end position="567"/>
    </location>
</feature>
<feature type="compositionally biased region" description="Basic and acidic residues" evidence="1">
    <location>
        <begin position="80"/>
        <end position="92"/>
    </location>
</feature>
<feature type="region of interest" description="Disordered" evidence="1">
    <location>
        <begin position="80"/>
        <end position="220"/>
    </location>
</feature>
<feature type="compositionally biased region" description="Polar residues" evidence="1">
    <location>
        <begin position="137"/>
        <end position="151"/>
    </location>
</feature>
<reference evidence="4 5" key="1">
    <citation type="submission" date="2018-12" db="EMBL/GenBank/DDBJ databases">
        <authorList>
            <person name="Li F."/>
        </authorList>
    </citation>
    <scope>NUCLEOTIDE SEQUENCE [LARGE SCALE GENOMIC DNA]</scope>
    <source>
        <strain evidence="4 5">EGI 6500705</strain>
    </source>
</reference>
<dbReference type="AlphaFoldDB" id="A0A3S0WYP0"/>
<evidence type="ECO:0000259" key="3">
    <source>
        <dbReference type="Pfam" id="PF25231"/>
    </source>
</evidence>
<feature type="compositionally biased region" description="Low complexity" evidence="1">
    <location>
        <begin position="115"/>
        <end position="131"/>
    </location>
</feature>
<protein>
    <recommendedName>
        <fullName evidence="3">DUF7847 domain-containing protein</fullName>
    </recommendedName>
</protein>
<accession>A0A3S0WYP0</accession>
<proteinExistence type="predicted"/>
<keyword evidence="2" id="KW-0472">Membrane</keyword>
<feature type="region of interest" description="Disordered" evidence="1">
    <location>
        <begin position="28"/>
        <end position="56"/>
    </location>
</feature>
<feature type="transmembrane region" description="Helical" evidence="2">
    <location>
        <begin position="489"/>
        <end position="519"/>
    </location>
</feature>
<comment type="caution">
    <text evidence="4">The sequence shown here is derived from an EMBL/GenBank/DDBJ whole genome shotgun (WGS) entry which is preliminary data.</text>
</comment>
<dbReference type="InterPro" id="IPR057169">
    <property type="entry name" value="DUF7847"/>
</dbReference>
<dbReference type="Pfam" id="PF25231">
    <property type="entry name" value="DUF7847"/>
    <property type="match status" value="1"/>
</dbReference>